<gene>
    <name evidence="1" type="ORF">GCM10007415_45870</name>
</gene>
<evidence type="ECO:0000313" key="2">
    <source>
        <dbReference type="Proteomes" id="UP000660862"/>
    </source>
</evidence>
<reference evidence="1" key="1">
    <citation type="journal article" date="2014" name="Int. J. Syst. Evol. Microbiol.">
        <title>Complete genome sequence of Corynebacterium casei LMG S-19264T (=DSM 44701T), isolated from a smear-ripened cheese.</title>
        <authorList>
            <consortium name="US DOE Joint Genome Institute (JGI-PGF)"/>
            <person name="Walter F."/>
            <person name="Albersmeier A."/>
            <person name="Kalinowski J."/>
            <person name="Ruckert C."/>
        </authorList>
    </citation>
    <scope>NUCLEOTIDE SEQUENCE</scope>
    <source>
        <strain evidence="1">CGMCC 1.12195</strain>
    </source>
</reference>
<dbReference type="EMBL" id="BMER01000007">
    <property type="protein sequence ID" value="GGH04383.1"/>
    <property type="molecule type" value="Genomic_DNA"/>
</dbReference>
<comment type="caution">
    <text evidence="1">The sequence shown here is derived from an EMBL/GenBank/DDBJ whole genome shotgun (WGS) entry which is preliminary data.</text>
</comment>
<name>A0A917MHK0_9SPHI</name>
<accession>A0A917MHK0</accession>
<protein>
    <submittedName>
        <fullName evidence="1">Uncharacterized protein</fullName>
    </submittedName>
</protein>
<evidence type="ECO:0000313" key="1">
    <source>
        <dbReference type="EMBL" id="GGH04383.1"/>
    </source>
</evidence>
<sequence length="84" mass="9125">MKTSEGIFEVTLGAGTGSLRKQLVVRPEQTTDGVPIYHCFLDGSSISQLRQEASGEWVQLWGDLSVHSIQQVGEAIADHLASTR</sequence>
<dbReference type="RefSeq" id="WP_188508477.1">
    <property type="nucleotide sequence ID" value="NZ_BMER01000007.1"/>
</dbReference>
<keyword evidence="2" id="KW-1185">Reference proteome</keyword>
<dbReference type="Proteomes" id="UP000660862">
    <property type="component" value="Unassembled WGS sequence"/>
</dbReference>
<reference evidence="1" key="2">
    <citation type="submission" date="2020-09" db="EMBL/GenBank/DDBJ databases">
        <authorList>
            <person name="Sun Q."/>
            <person name="Zhou Y."/>
        </authorList>
    </citation>
    <scope>NUCLEOTIDE SEQUENCE</scope>
    <source>
        <strain evidence="1">CGMCC 1.12195</strain>
    </source>
</reference>
<proteinExistence type="predicted"/>
<dbReference type="AlphaFoldDB" id="A0A917MHK0"/>
<organism evidence="1 2">
    <name type="scientific">Parapedobacter pyrenivorans</name>
    <dbReference type="NCBI Taxonomy" id="1305674"/>
    <lineage>
        <taxon>Bacteria</taxon>
        <taxon>Pseudomonadati</taxon>
        <taxon>Bacteroidota</taxon>
        <taxon>Sphingobacteriia</taxon>
        <taxon>Sphingobacteriales</taxon>
        <taxon>Sphingobacteriaceae</taxon>
        <taxon>Parapedobacter</taxon>
    </lineage>
</organism>